<accession>A0ABY2KRA5</accession>
<reference evidence="1 2" key="1">
    <citation type="submission" date="2018-11" db="EMBL/GenBank/DDBJ databases">
        <title>Tabrizicola sp. isolated from sediment of alpine lake.</title>
        <authorList>
            <person name="Liu Z."/>
        </authorList>
    </citation>
    <scope>NUCLEOTIDE SEQUENCE [LARGE SCALE GENOMIC DNA]</scope>
    <source>
        <strain evidence="1 2">DRYC-M-16</strain>
    </source>
</reference>
<keyword evidence="2" id="KW-1185">Reference proteome</keyword>
<protein>
    <submittedName>
        <fullName evidence="1">Uncharacterized protein</fullName>
    </submittedName>
</protein>
<evidence type="ECO:0000313" key="2">
    <source>
        <dbReference type="Proteomes" id="UP000297741"/>
    </source>
</evidence>
<name>A0ABY2KRA5_9RHOB</name>
<dbReference type="EMBL" id="RPEM01000002">
    <property type="protein sequence ID" value="TGD44706.1"/>
    <property type="molecule type" value="Genomic_DNA"/>
</dbReference>
<comment type="caution">
    <text evidence="1">The sequence shown here is derived from an EMBL/GenBank/DDBJ whole genome shotgun (WGS) entry which is preliminary data.</text>
</comment>
<evidence type="ECO:0000313" key="1">
    <source>
        <dbReference type="EMBL" id="TGD44706.1"/>
    </source>
</evidence>
<proteinExistence type="predicted"/>
<sequence>MQKILIVATLCVGVFAPVANLLAGPPQVSVPALVILPPWLDAGLLVLASGGRVIGPETAPFARFVVSDDPSFFPRLVEAGAWWVFDGQRLASLCGANV</sequence>
<dbReference type="Proteomes" id="UP000297741">
    <property type="component" value="Unassembled WGS sequence"/>
</dbReference>
<gene>
    <name evidence="1" type="ORF">EEB11_03800</name>
</gene>
<organism evidence="1 2">
    <name type="scientific">Pseudotabrizicola sediminis</name>
    <dbReference type="NCBI Taxonomy" id="2486418"/>
    <lineage>
        <taxon>Bacteria</taxon>
        <taxon>Pseudomonadati</taxon>
        <taxon>Pseudomonadota</taxon>
        <taxon>Alphaproteobacteria</taxon>
        <taxon>Rhodobacterales</taxon>
        <taxon>Paracoccaceae</taxon>
        <taxon>Pseudotabrizicola</taxon>
    </lineage>
</organism>